<sequence>MGRQVQTLDAAAGAQIECTADLTVDGQLRQGGGRGTDAEHIVGFDRLGPVVETGCRIGHHPAVPLTFGGFEAVGTHVDRGLDAAIRAYLQQTFVHQCLQR</sequence>
<dbReference type="AlphaFoldDB" id="A0A645HJS4"/>
<gene>
    <name evidence="1" type="ORF">SDC9_186799</name>
</gene>
<accession>A0A645HJS4</accession>
<proteinExistence type="predicted"/>
<organism evidence="1">
    <name type="scientific">bioreactor metagenome</name>
    <dbReference type="NCBI Taxonomy" id="1076179"/>
    <lineage>
        <taxon>unclassified sequences</taxon>
        <taxon>metagenomes</taxon>
        <taxon>ecological metagenomes</taxon>
    </lineage>
</organism>
<protein>
    <submittedName>
        <fullName evidence="1">Uncharacterized protein</fullName>
    </submittedName>
</protein>
<comment type="caution">
    <text evidence="1">The sequence shown here is derived from an EMBL/GenBank/DDBJ whole genome shotgun (WGS) entry which is preliminary data.</text>
</comment>
<reference evidence="1" key="1">
    <citation type="submission" date="2019-08" db="EMBL/GenBank/DDBJ databases">
        <authorList>
            <person name="Kucharzyk K."/>
            <person name="Murdoch R.W."/>
            <person name="Higgins S."/>
            <person name="Loffler F."/>
        </authorList>
    </citation>
    <scope>NUCLEOTIDE SEQUENCE</scope>
</reference>
<evidence type="ECO:0000313" key="1">
    <source>
        <dbReference type="EMBL" id="MPN39271.1"/>
    </source>
</evidence>
<dbReference type="EMBL" id="VSSQ01094983">
    <property type="protein sequence ID" value="MPN39271.1"/>
    <property type="molecule type" value="Genomic_DNA"/>
</dbReference>
<name>A0A645HJS4_9ZZZZ</name>